<gene>
    <name evidence="1" type="ORF">POPTR_003G108050</name>
</gene>
<dbReference type="InParanoid" id="A0A3N7EVA8"/>
<accession>A0A3N7EVA8</accession>
<organism evidence="1 2">
    <name type="scientific">Populus trichocarpa</name>
    <name type="common">Western balsam poplar</name>
    <name type="synonym">Populus balsamifera subsp. trichocarpa</name>
    <dbReference type="NCBI Taxonomy" id="3694"/>
    <lineage>
        <taxon>Eukaryota</taxon>
        <taxon>Viridiplantae</taxon>
        <taxon>Streptophyta</taxon>
        <taxon>Embryophyta</taxon>
        <taxon>Tracheophyta</taxon>
        <taxon>Spermatophyta</taxon>
        <taxon>Magnoliopsida</taxon>
        <taxon>eudicotyledons</taxon>
        <taxon>Gunneridae</taxon>
        <taxon>Pentapetalae</taxon>
        <taxon>rosids</taxon>
        <taxon>fabids</taxon>
        <taxon>Malpighiales</taxon>
        <taxon>Salicaceae</taxon>
        <taxon>Saliceae</taxon>
        <taxon>Populus</taxon>
    </lineage>
</organism>
<proteinExistence type="predicted"/>
<evidence type="ECO:0000313" key="1">
    <source>
        <dbReference type="EMBL" id="RQO88185.1"/>
    </source>
</evidence>
<keyword evidence="2" id="KW-1185">Reference proteome</keyword>
<reference evidence="1 2" key="1">
    <citation type="journal article" date="2006" name="Science">
        <title>The genome of black cottonwood, Populus trichocarpa (Torr. &amp; Gray).</title>
        <authorList>
            <person name="Tuskan G.A."/>
            <person name="Difazio S."/>
            <person name="Jansson S."/>
            <person name="Bohlmann J."/>
            <person name="Grigoriev I."/>
            <person name="Hellsten U."/>
            <person name="Putnam N."/>
            <person name="Ralph S."/>
            <person name="Rombauts S."/>
            <person name="Salamov A."/>
            <person name="Schein J."/>
            <person name="Sterck L."/>
            <person name="Aerts A."/>
            <person name="Bhalerao R.R."/>
            <person name="Bhalerao R.P."/>
            <person name="Blaudez D."/>
            <person name="Boerjan W."/>
            <person name="Brun A."/>
            <person name="Brunner A."/>
            <person name="Busov V."/>
            <person name="Campbell M."/>
            <person name="Carlson J."/>
            <person name="Chalot M."/>
            <person name="Chapman J."/>
            <person name="Chen G.L."/>
            <person name="Cooper D."/>
            <person name="Coutinho P.M."/>
            <person name="Couturier J."/>
            <person name="Covert S."/>
            <person name="Cronk Q."/>
            <person name="Cunningham R."/>
            <person name="Davis J."/>
            <person name="Degroeve S."/>
            <person name="Dejardin A."/>
            <person name="Depamphilis C."/>
            <person name="Detter J."/>
            <person name="Dirks B."/>
            <person name="Dubchak I."/>
            <person name="Duplessis S."/>
            <person name="Ehlting J."/>
            <person name="Ellis B."/>
            <person name="Gendler K."/>
            <person name="Goodstein D."/>
            <person name="Gribskov M."/>
            <person name="Grimwood J."/>
            <person name="Groover A."/>
            <person name="Gunter L."/>
            <person name="Hamberger B."/>
            <person name="Heinze B."/>
            <person name="Helariutta Y."/>
            <person name="Henrissat B."/>
            <person name="Holligan D."/>
            <person name="Holt R."/>
            <person name="Huang W."/>
            <person name="Islam-Faridi N."/>
            <person name="Jones S."/>
            <person name="Jones-Rhoades M."/>
            <person name="Jorgensen R."/>
            <person name="Joshi C."/>
            <person name="Kangasjarvi J."/>
            <person name="Karlsson J."/>
            <person name="Kelleher C."/>
            <person name="Kirkpatrick R."/>
            <person name="Kirst M."/>
            <person name="Kohler A."/>
            <person name="Kalluri U."/>
            <person name="Larimer F."/>
            <person name="Leebens-Mack J."/>
            <person name="Leple J.C."/>
            <person name="Locascio P."/>
            <person name="Lou Y."/>
            <person name="Lucas S."/>
            <person name="Martin F."/>
            <person name="Montanini B."/>
            <person name="Napoli C."/>
            <person name="Nelson D.R."/>
            <person name="Nelson C."/>
            <person name="Nieminen K."/>
            <person name="Nilsson O."/>
            <person name="Pereda V."/>
            <person name="Peter G."/>
            <person name="Philippe R."/>
            <person name="Pilate G."/>
            <person name="Poliakov A."/>
            <person name="Razumovskaya J."/>
            <person name="Richardson P."/>
            <person name="Rinaldi C."/>
            <person name="Ritland K."/>
            <person name="Rouze P."/>
            <person name="Ryaboy D."/>
            <person name="Schmutz J."/>
            <person name="Schrader J."/>
            <person name="Segerman B."/>
            <person name="Shin H."/>
            <person name="Siddiqui A."/>
            <person name="Sterky F."/>
            <person name="Terry A."/>
            <person name="Tsai C.J."/>
            <person name="Uberbacher E."/>
            <person name="Unneberg P."/>
            <person name="Vahala J."/>
            <person name="Wall K."/>
            <person name="Wessler S."/>
            <person name="Yang G."/>
            <person name="Yin T."/>
            <person name="Douglas C."/>
            <person name="Marra M."/>
            <person name="Sandberg G."/>
            <person name="Van de Peer Y."/>
            <person name="Rokhsar D."/>
        </authorList>
    </citation>
    <scope>NUCLEOTIDE SEQUENCE [LARGE SCALE GENOMIC DNA]</scope>
    <source>
        <strain evidence="2">cv. Nisqually</strain>
    </source>
</reference>
<protein>
    <submittedName>
        <fullName evidence="1">Uncharacterized protein</fullName>
    </submittedName>
</protein>
<sequence>MVIQNSVACFCRITHDLSLLNSLLTFVAHTIAL</sequence>
<dbReference type="AlphaFoldDB" id="A0A3N7EVA8"/>
<dbReference type="Proteomes" id="UP000006729">
    <property type="component" value="Chromosome 3"/>
</dbReference>
<evidence type="ECO:0000313" key="2">
    <source>
        <dbReference type="Proteomes" id="UP000006729"/>
    </source>
</evidence>
<dbReference type="EMBL" id="CM009292">
    <property type="protein sequence ID" value="RQO88185.1"/>
    <property type="molecule type" value="Genomic_DNA"/>
</dbReference>
<name>A0A3N7EVA8_POPTR</name>